<sequence length="462" mass="53662">MMDPNSVSYNYTPVYHQLQSTQQSPDSQQHPRFSQYSPPRVQSVQNEINNQTVPTMLNYVQEIPVKMEKSDIKLNEQHQNFQQSPVIYQNNQYSYQQNSPSYQNTHHNYLPSIFNPHQFQPMPIWNGNENAFGYPQVVPQYPSVNYHTQSFDPRLMMRPPMGFQMGFMKTDKPSVQSFSPQISPVNYQQQSVQQPKPLQENRTFSCIDCKKTFMSATNLKRHYTTRVHFNKVKKDNPNCEDSMSIVNGDQNIEIKYMEVQQQQSGMSITDLSEAEVVLIDKIDEELASIEHSSWNVTKIEQMSSMPFQTISSPLGIVSSSQSISSPDMLDEFRCNTCNKTFAKRCYFTQHNKTAHVGHKPFKCVKCGKKYQTQELLHDHMEKHGSDKPFKCEISNCPKSFNHKTDLKRHSILHTAEKPHVCQQCGKGFVRKDHLQKHMGSHMRKMEKLKRVFTGGMQIKMKK</sequence>
<proteinExistence type="predicted"/>
<keyword evidence="5" id="KW-0862">Zinc</keyword>
<dbReference type="PROSITE" id="PS50157">
    <property type="entry name" value="ZINC_FINGER_C2H2_2"/>
    <property type="match status" value="5"/>
</dbReference>
<dbReference type="GO" id="GO:0005634">
    <property type="term" value="C:nucleus"/>
    <property type="evidence" value="ECO:0007669"/>
    <property type="project" value="UniProtKB-SubCell"/>
</dbReference>
<evidence type="ECO:0000259" key="9">
    <source>
        <dbReference type="PROSITE" id="PS50157"/>
    </source>
</evidence>
<protein>
    <recommendedName>
        <fullName evidence="9">C2H2-type domain-containing protein</fullName>
    </recommendedName>
</protein>
<evidence type="ECO:0000256" key="3">
    <source>
        <dbReference type="ARBA" id="ARBA00022737"/>
    </source>
</evidence>
<keyword evidence="6" id="KW-0539">Nucleus</keyword>
<evidence type="ECO:0000256" key="6">
    <source>
        <dbReference type="ARBA" id="ARBA00023242"/>
    </source>
</evidence>
<dbReference type="GO" id="GO:0008270">
    <property type="term" value="F:zinc ion binding"/>
    <property type="evidence" value="ECO:0007669"/>
    <property type="project" value="UniProtKB-KW"/>
</dbReference>
<feature type="domain" description="C2H2-type" evidence="9">
    <location>
        <begin position="332"/>
        <end position="360"/>
    </location>
</feature>
<feature type="domain" description="C2H2-type" evidence="9">
    <location>
        <begin position="419"/>
        <end position="446"/>
    </location>
</feature>
<evidence type="ECO:0000256" key="7">
    <source>
        <dbReference type="PROSITE-ProRule" id="PRU00042"/>
    </source>
</evidence>
<dbReference type="InterPro" id="IPR013087">
    <property type="entry name" value="Znf_C2H2_type"/>
</dbReference>
<gene>
    <name evidence="10" type="ORF">CHIRRI_LOCUS14974</name>
</gene>
<dbReference type="GO" id="GO:0000981">
    <property type="term" value="F:DNA-binding transcription factor activity, RNA polymerase II-specific"/>
    <property type="evidence" value="ECO:0007669"/>
    <property type="project" value="TreeGrafter"/>
</dbReference>
<feature type="domain" description="C2H2-type" evidence="9">
    <location>
        <begin position="361"/>
        <end position="388"/>
    </location>
</feature>
<reference evidence="10" key="2">
    <citation type="submission" date="2022-10" db="EMBL/GenBank/DDBJ databases">
        <authorList>
            <consortium name="ENA_rothamsted_submissions"/>
            <consortium name="culmorum"/>
            <person name="King R."/>
        </authorList>
    </citation>
    <scope>NUCLEOTIDE SEQUENCE</scope>
</reference>
<dbReference type="Pfam" id="PF00096">
    <property type="entry name" value="zf-C2H2"/>
    <property type="match status" value="3"/>
</dbReference>
<reference evidence="10" key="1">
    <citation type="submission" date="2022-01" db="EMBL/GenBank/DDBJ databases">
        <authorList>
            <person name="King R."/>
        </authorList>
    </citation>
    <scope>NUCLEOTIDE SEQUENCE</scope>
</reference>
<organism evidence="10 11">
    <name type="scientific">Chironomus riparius</name>
    <dbReference type="NCBI Taxonomy" id="315576"/>
    <lineage>
        <taxon>Eukaryota</taxon>
        <taxon>Metazoa</taxon>
        <taxon>Ecdysozoa</taxon>
        <taxon>Arthropoda</taxon>
        <taxon>Hexapoda</taxon>
        <taxon>Insecta</taxon>
        <taxon>Pterygota</taxon>
        <taxon>Neoptera</taxon>
        <taxon>Endopterygota</taxon>
        <taxon>Diptera</taxon>
        <taxon>Nematocera</taxon>
        <taxon>Chironomoidea</taxon>
        <taxon>Chironomidae</taxon>
        <taxon>Chironominae</taxon>
        <taxon>Chironomus</taxon>
    </lineage>
</organism>
<dbReference type="FunFam" id="3.30.160.60:FF:000100">
    <property type="entry name" value="Zinc finger 45-like"/>
    <property type="match status" value="1"/>
</dbReference>
<dbReference type="PANTHER" id="PTHR24394">
    <property type="entry name" value="ZINC FINGER PROTEIN"/>
    <property type="match status" value="1"/>
</dbReference>
<evidence type="ECO:0000256" key="1">
    <source>
        <dbReference type="ARBA" id="ARBA00004123"/>
    </source>
</evidence>
<accession>A0A9N9SA10</accession>
<evidence type="ECO:0000313" key="11">
    <source>
        <dbReference type="Proteomes" id="UP001153620"/>
    </source>
</evidence>
<keyword evidence="3" id="KW-0677">Repeat</keyword>
<evidence type="ECO:0000256" key="8">
    <source>
        <dbReference type="SAM" id="MobiDB-lite"/>
    </source>
</evidence>
<feature type="domain" description="C2H2-type" evidence="9">
    <location>
        <begin position="204"/>
        <end position="233"/>
    </location>
</feature>
<keyword evidence="11" id="KW-1185">Reference proteome</keyword>
<dbReference type="AlphaFoldDB" id="A0A9N9SA10"/>
<evidence type="ECO:0000313" key="10">
    <source>
        <dbReference type="EMBL" id="CAG9812169.1"/>
    </source>
</evidence>
<name>A0A9N9SA10_9DIPT</name>
<dbReference type="Gene3D" id="3.30.160.60">
    <property type="entry name" value="Classic Zinc Finger"/>
    <property type="match status" value="4"/>
</dbReference>
<evidence type="ECO:0000256" key="5">
    <source>
        <dbReference type="ARBA" id="ARBA00022833"/>
    </source>
</evidence>
<dbReference type="SUPFAM" id="SSF57667">
    <property type="entry name" value="beta-beta-alpha zinc fingers"/>
    <property type="match status" value="3"/>
</dbReference>
<dbReference type="PANTHER" id="PTHR24394:SF29">
    <property type="entry name" value="MYONEURIN"/>
    <property type="match status" value="1"/>
</dbReference>
<dbReference type="OrthoDB" id="7765395at2759"/>
<dbReference type="InterPro" id="IPR036236">
    <property type="entry name" value="Znf_C2H2_sf"/>
</dbReference>
<feature type="region of interest" description="Disordered" evidence="8">
    <location>
        <begin position="18"/>
        <end position="39"/>
    </location>
</feature>
<keyword evidence="4 7" id="KW-0863">Zinc-finger</keyword>
<evidence type="ECO:0000256" key="2">
    <source>
        <dbReference type="ARBA" id="ARBA00022723"/>
    </source>
</evidence>
<feature type="domain" description="C2H2-type" evidence="9">
    <location>
        <begin position="389"/>
        <end position="418"/>
    </location>
</feature>
<evidence type="ECO:0000256" key="4">
    <source>
        <dbReference type="ARBA" id="ARBA00022771"/>
    </source>
</evidence>
<keyword evidence="2" id="KW-0479">Metal-binding</keyword>
<dbReference type="FunFam" id="3.30.160.60:FF:000446">
    <property type="entry name" value="Zinc finger protein"/>
    <property type="match status" value="1"/>
</dbReference>
<dbReference type="Proteomes" id="UP001153620">
    <property type="component" value="Chromosome 4"/>
</dbReference>
<comment type="subcellular location">
    <subcellularLocation>
        <location evidence="1">Nucleus</location>
    </subcellularLocation>
</comment>
<dbReference type="PROSITE" id="PS00028">
    <property type="entry name" value="ZINC_FINGER_C2H2_1"/>
    <property type="match status" value="5"/>
</dbReference>
<dbReference type="EMBL" id="OU895880">
    <property type="protein sequence ID" value="CAG9812169.1"/>
    <property type="molecule type" value="Genomic_DNA"/>
</dbReference>
<dbReference type="SMART" id="SM00355">
    <property type="entry name" value="ZnF_C2H2"/>
    <property type="match status" value="5"/>
</dbReference>